<reference evidence="2 3" key="1">
    <citation type="submission" date="2018-03" db="EMBL/GenBank/DDBJ databases">
        <title>Ahniella affigens gen. nov., sp. nov., a gammaproteobacterium isolated from sandy soil near a stream.</title>
        <authorList>
            <person name="Ko Y."/>
            <person name="Kim J.-H."/>
        </authorList>
    </citation>
    <scope>NUCLEOTIDE SEQUENCE [LARGE SCALE GENOMIC DNA]</scope>
    <source>
        <strain evidence="2 3">D13</strain>
    </source>
</reference>
<feature type="signal peptide" evidence="1">
    <location>
        <begin position="1"/>
        <end position="22"/>
    </location>
</feature>
<dbReference type="KEGG" id="xba:C7S18_20275"/>
<name>A0A2P1PX29_9GAMM</name>
<dbReference type="RefSeq" id="WP_106893282.1">
    <property type="nucleotide sequence ID" value="NZ_CP027860.1"/>
</dbReference>
<dbReference type="OrthoDB" id="8578401at2"/>
<dbReference type="EMBL" id="CP027860">
    <property type="protein sequence ID" value="AVP99364.1"/>
    <property type="molecule type" value="Genomic_DNA"/>
</dbReference>
<organism evidence="2 3">
    <name type="scientific">Ahniella affigens</name>
    <dbReference type="NCBI Taxonomy" id="2021234"/>
    <lineage>
        <taxon>Bacteria</taxon>
        <taxon>Pseudomonadati</taxon>
        <taxon>Pseudomonadota</taxon>
        <taxon>Gammaproteobacteria</taxon>
        <taxon>Lysobacterales</taxon>
        <taxon>Rhodanobacteraceae</taxon>
        <taxon>Ahniella</taxon>
    </lineage>
</organism>
<evidence type="ECO:0000313" key="2">
    <source>
        <dbReference type="EMBL" id="AVP99364.1"/>
    </source>
</evidence>
<feature type="chain" id="PRO_5015133243" evidence="1">
    <location>
        <begin position="23"/>
        <end position="141"/>
    </location>
</feature>
<sequence>MKKVSKLLLAAVLLLSSLYALADPVAYRNVSINPIVLTPALRQILLVEYGNYTLQPGQSIRLLNEEMGLYGDWTPAEIDGNPSTTEFSLMASGTYAVIAGGSGGGAAGSWQWVTILWNSSWTTECRVGSQSISCDDETEFP</sequence>
<reference evidence="2 3" key="2">
    <citation type="submission" date="2018-03" db="EMBL/GenBank/DDBJ databases">
        <authorList>
            <person name="Keele B.F."/>
        </authorList>
    </citation>
    <scope>NUCLEOTIDE SEQUENCE [LARGE SCALE GENOMIC DNA]</scope>
    <source>
        <strain evidence="2 3">D13</strain>
    </source>
</reference>
<proteinExistence type="predicted"/>
<gene>
    <name evidence="2" type="ORF">C7S18_20275</name>
</gene>
<keyword evidence="1" id="KW-0732">Signal</keyword>
<accession>A0A2P1PX29</accession>
<dbReference type="Proteomes" id="UP000241074">
    <property type="component" value="Chromosome"/>
</dbReference>
<evidence type="ECO:0000256" key="1">
    <source>
        <dbReference type="SAM" id="SignalP"/>
    </source>
</evidence>
<dbReference type="AlphaFoldDB" id="A0A2P1PX29"/>
<keyword evidence="3" id="KW-1185">Reference proteome</keyword>
<protein>
    <submittedName>
        <fullName evidence="2">Uncharacterized protein</fullName>
    </submittedName>
</protein>
<evidence type="ECO:0000313" key="3">
    <source>
        <dbReference type="Proteomes" id="UP000241074"/>
    </source>
</evidence>